<dbReference type="InterPro" id="IPR015421">
    <property type="entry name" value="PyrdxlP-dep_Trfase_major"/>
</dbReference>
<accession>A0AA37DHB2</accession>
<organism evidence="1 2">
    <name type="scientific">Stomatobaculum longum</name>
    <dbReference type="NCBI Taxonomy" id="796942"/>
    <lineage>
        <taxon>Bacteria</taxon>
        <taxon>Bacillati</taxon>
        <taxon>Bacillota</taxon>
        <taxon>Clostridia</taxon>
        <taxon>Lachnospirales</taxon>
        <taxon>Lachnospiraceae</taxon>
        <taxon>Stomatobaculum</taxon>
    </lineage>
</organism>
<reference evidence="1 2" key="1">
    <citation type="submission" date="2011-10" db="EMBL/GenBank/DDBJ databases">
        <title>The Genome Sequence of Lachnospiraceae bacterium ACC2.</title>
        <authorList>
            <consortium name="The Broad Institute Genome Sequencing Platform"/>
            <person name="Earl A."/>
            <person name="Ward D."/>
            <person name="Feldgarden M."/>
            <person name="Gevers D."/>
            <person name="Sizova M."/>
            <person name="Hazen A."/>
            <person name="Epstein S."/>
            <person name="Young S.K."/>
            <person name="Zeng Q."/>
            <person name="Gargeya S."/>
            <person name="Fitzgerald M."/>
            <person name="Haas B."/>
            <person name="Abouelleil A."/>
            <person name="Alvarado L."/>
            <person name="Arachchi H.M."/>
            <person name="Berlin A."/>
            <person name="Brown A."/>
            <person name="Chapman S.B."/>
            <person name="Chen Z."/>
            <person name="Dunbar C."/>
            <person name="Freedman E."/>
            <person name="Gearin G."/>
            <person name="Goldberg J."/>
            <person name="Griggs A."/>
            <person name="Gujja S."/>
            <person name="Heiman D."/>
            <person name="Howarth C."/>
            <person name="Larson L."/>
            <person name="Lui A."/>
            <person name="MacDonald P.J.P."/>
            <person name="Montmayeur A."/>
            <person name="Murphy C."/>
            <person name="Neiman D."/>
            <person name="Pearson M."/>
            <person name="Priest M."/>
            <person name="Roberts A."/>
            <person name="Saif S."/>
            <person name="Shea T."/>
            <person name="Shenoy N."/>
            <person name="Sisk P."/>
            <person name="Stolte C."/>
            <person name="Sykes S."/>
            <person name="Wortman J."/>
            <person name="Nusbaum C."/>
            <person name="Birren B."/>
        </authorList>
    </citation>
    <scope>NUCLEOTIDE SEQUENCE [LARGE SCALE GENOMIC DNA]</scope>
    <source>
        <strain evidence="1 2">ACC2</strain>
    </source>
</reference>
<dbReference type="Pfam" id="PF12897">
    <property type="entry name" value="Asp_aminotransf"/>
    <property type="match status" value="1"/>
</dbReference>
<dbReference type="PANTHER" id="PTHR43799:SF1">
    <property type="entry name" value="ASPARTATE AMINOTRANSFERASE"/>
    <property type="match status" value="1"/>
</dbReference>
<dbReference type="SUPFAM" id="SSF53383">
    <property type="entry name" value="PLP-dependent transferases"/>
    <property type="match status" value="1"/>
</dbReference>
<dbReference type="PANTHER" id="PTHR43799">
    <property type="entry name" value="AMINOTRANSFERASE, PUTATIVE-RELATED"/>
    <property type="match status" value="1"/>
</dbReference>
<evidence type="ECO:0000313" key="2">
    <source>
        <dbReference type="Proteomes" id="UP000018466"/>
    </source>
</evidence>
<evidence type="ECO:0008006" key="3">
    <source>
        <dbReference type="Google" id="ProtNLM"/>
    </source>
</evidence>
<dbReference type="Gene3D" id="3.40.640.10">
    <property type="entry name" value="Type I PLP-dependent aspartate aminotransferase-like (Major domain)"/>
    <property type="match status" value="1"/>
</dbReference>
<proteinExistence type="predicted"/>
<dbReference type="InterPro" id="IPR024551">
    <property type="entry name" value="AspAT_Ic"/>
</dbReference>
<dbReference type="GO" id="GO:0004069">
    <property type="term" value="F:L-aspartate:2-oxoglutarate aminotransferase activity"/>
    <property type="evidence" value="ECO:0007669"/>
    <property type="project" value="InterPro"/>
</dbReference>
<protein>
    <recommendedName>
        <fullName evidence="3">Aminotransferase class I/classII domain-containing protein</fullName>
    </recommendedName>
</protein>
<dbReference type="AlphaFoldDB" id="A0AA37DHB2"/>
<dbReference type="InterPro" id="IPR015424">
    <property type="entry name" value="PyrdxlP-dep_Trfase"/>
</dbReference>
<dbReference type="RefSeq" id="WP_009532186.1">
    <property type="nucleotide sequence ID" value="NZ_JH590861.1"/>
</dbReference>
<gene>
    <name evidence="1" type="ORF">HMPREF9623_00352</name>
</gene>
<sequence length="441" mass="49303">MKPYAEMTREELLELKKELKGKYKDMQALALKLDMSRGKPCTAQLDLSMGMMAVLNEDTELRSEDGTDCRNYGVLTGIPEALELMGDMMEVPYDHIILYGNSSLNVMYDTISRSYTHGVMGSTPWCKLDKVKFLCVVPGYDRHFAITEYFGIENIPVPMLPTGPDMNIVEKLVAEDEAIKGIWCVPKYSNPTGNSYSDETVRRMARLKPAAKDFRIYWDNAYTIHHLYDHDQDTIIEILAECKRAGNPDLVYKFASTSKVSFPGSGIAALASSLNNLEDIKKQLKVQTIGHDKVNQLRHVRFFEDIHGMVEHMRKHADILRPKFEMVEEILDRELGGLGIGTWTKPKGGYFISFDTLEGCAKKVVSRCAKAGVIMTSAGATWPGGKDPHDSNIRIAPSFPPLNDLRIAAELFTLCVKYVSVEKLLANMDAAEGKAAEKAEA</sequence>
<name>A0AA37DHB2_9FIRM</name>
<comment type="caution">
    <text evidence="1">The sequence shown here is derived from an EMBL/GenBank/DDBJ whole genome shotgun (WGS) entry which is preliminary data.</text>
</comment>
<dbReference type="Gene3D" id="3.90.1150.10">
    <property type="entry name" value="Aspartate Aminotransferase, domain 1"/>
    <property type="match status" value="1"/>
</dbReference>
<keyword evidence="2" id="KW-1185">Reference proteome</keyword>
<dbReference type="InterPro" id="IPR015422">
    <property type="entry name" value="PyrdxlP-dep_Trfase_small"/>
</dbReference>
<dbReference type="GeneID" id="86940144"/>
<evidence type="ECO:0000313" key="1">
    <source>
        <dbReference type="EMBL" id="EHO18168.1"/>
    </source>
</evidence>
<dbReference type="Proteomes" id="UP000018466">
    <property type="component" value="Unassembled WGS sequence"/>
</dbReference>
<dbReference type="EMBL" id="AGEL01000003">
    <property type="protein sequence ID" value="EHO18168.1"/>
    <property type="molecule type" value="Genomic_DNA"/>
</dbReference>